<evidence type="ECO:0000259" key="6">
    <source>
        <dbReference type="PROSITE" id="PS50089"/>
    </source>
</evidence>
<keyword evidence="8" id="KW-1185">Reference proteome</keyword>
<proteinExistence type="predicted"/>
<dbReference type="InterPro" id="IPR013083">
    <property type="entry name" value="Znf_RING/FYVE/PHD"/>
</dbReference>
<evidence type="ECO:0000313" key="8">
    <source>
        <dbReference type="Proteomes" id="UP000504636"/>
    </source>
</evidence>
<dbReference type="Proteomes" id="UP000504636">
    <property type="component" value="Unplaced"/>
</dbReference>
<dbReference type="PANTHER" id="PTHR45931">
    <property type="entry name" value="SI:CH211-59O9.10"/>
    <property type="match status" value="1"/>
</dbReference>
<protein>
    <recommendedName>
        <fullName evidence="6">RING-type domain-containing protein</fullName>
    </recommendedName>
</protein>
<reference evidence="7 9" key="1">
    <citation type="journal article" date="2020" name="Stud. Mycol.">
        <title>101 Dothideomycetes genomes: a test case for predicting lifestyles and emergence of pathogens.</title>
        <authorList>
            <person name="Haridas S."/>
            <person name="Albert R."/>
            <person name="Binder M."/>
            <person name="Bloem J."/>
            <person name="Labutti K."/>
            <person name="Salamov A."/>
            <person name="Andreopoulos B."/>
            <person name="Baker S."/>
            <person name="Barry K."/>
            <person name="Bills G."/>
            <person name="Bluhm B."/>
            <person name="Cannon C."/>
            <person name="Castanera R."/>
            <person name="Culley D."/>
            <person name="Daum C."/>
            <person name="Ezra D."/>
            <person name="Gonzalez J."/>
            <person name="Henrissat B."/>
            <person name="Kuo A."/>
            <person name="Liang C."/>
            <person name="Lipzen A."/>
            <person name="Lutzoni F."/>
            <person name="Magnuson J."/>
            <person name="Mondo S."/>
            <person name="Nolan M."/>
            <person name="Ohm R."/>
            <person name="Pangilinan J."/>
            <person name="Park H.-J."/>
            <person name="Ramirez L."/>
            <person name="Alfaro M."/>
            <person name="Sun H."/>
            <person name="Tritt A."/>
            <person name="Yoshinaga Y."/>
            <person name="Zwiers L.-H."/>
            <person name="Turgeon B."/>
            <person name="Goodwin S."/>
            <person name="Spatafora J."/>
            <person name="Crous P."/>
            <person name="Grigoriev I."/>
        </authorList>
    </citation>
    <scope>NUCLEOTIDE SEQUENCE</scope>
    <source>
        <strain evidence="7 9">CBS 304.34</strain>
    </source>
</reference>
<feature type="domain" description="RING-type" evidence="6">
    <location>
        <begin position="384"/>
        <end position="439"/>
    </location>
</feature>
<organism evidence="7">
    <name type="scientific">Mytilinidion resinicola</name>
    <dbReference type="NCBI Taxonomy" id="574789"/>
    <lineage>
        <taxon>Eukaryota</taxon>
        <taxon>Fungi</taxon>
        <taxon>Dikarya</taxon>
        <taxon>Ascomycota</taxon>
        <taxon>Pezizomycotina</taxon>
        <taxon>Dothideomycetes</taxon>
        <taxon>Pleosporomycetidae</taxon>
        <taxon>Mytilinidiales</taxon>
        <taxon>Mytilinidiaceae</taxon>
        <taxon>Mytilinidion</taxon>
    </lineage>
</organism>
<feature type="compositionally biased region" description="Polar residues" evidence="5">
    <location>
        <begin position="178"/>
        <end position="187"/>
    </location>
</feature>
<dbReference type="OrthoDB" id="8062037at2759"/>
<dbReference type="RefSeq" id="XP_033577207.1">
    <property type="nucleotide sequence ID" value="XM_033714244.1"/>
</dbReference>
<evidence type="ECO:0000256" key="2">
    <source>
        <dbReference type="ARBA" id="ARBA00022771"/>
    </source>
</evidence>
<accession>A0A6A6YNT5</accession>
<feature type="compositionally biased region" description="Low complexity" evidence="5">
    <location>
        <begin position="13"/>
        <end position="31"/>
    </location>
</feature>
<feature type="compositionally biased region" description="Basic and acidic residues" evidence="5">
    <location>
        <begin position="227"/>
        <end position="251"/>
    </location>
</feature>
<feature type="region of interest" description="Disordered" evidence="5">
    <location>
        <begin position="135"/>
        <end position="280"/>
    </location>
</feature>
<feature type="region of interest" description="Disordered" evidence="5">
    <location>
        <begin position="1"/>
        <end position="96"/>
    </location>
</feature>
<dbReference type="PANTHER" id="PTHR45931:SF3">
    <property type="entry name" value="RING ZINC FINGER-CONTAINING PROTEIN"/>
    <property type="match status" value="1"/>
</dbReference>
<feature type="compositionally biased region" description="Polar residues" evidence="5">
    <location>
        <begin position="41"/>
        <end position="60"/>
    </location>
</feature>
<feature type="compositionally biased region" description="Polar residues" evidence="5">
    <location>
        <begin position="161"/>
        <end position="171"/>
    </location>
</feature>
<reference evidence="9" key="3">
    <citation type="submission" date="2025-04" db="UniProtKB">
        <authorList>
            <consortium name="RefSeq"/>
        </authorList>
    </citation>
    <scope>IDENTIFICATION</scope>
    <source>
        <strain evidence="9">CBS 304.34</strain>
    </source>
</reference>
<dbReference type="InterPro" id="IPR001841">
    <property type="entry name" value="Znf_RING"/>
</dbReference>
<gene>
    <name evidence="7 9" type="ORF">BDZ99DRAFT_308021</name>
</gene>
<evidence type="ECO:0000256" key="4">
    <source>
        <dbReference type="PROSITE-ProRule" id="PRU00175"/>
    </source>
</evidence>
<dbReference type="PROSITE" id="PS50089">
    <property type="entry name" value="ZF_RING_2"/>
    <property type="match status" value="1"/>
</dbReference>
<dbReference type="Gene3D" id="3.30.40.10">
    <property type="entry name" value="Zinc/RING finger domain, C3HC4 (zinc finger)"/>
    <property type="match status" value="1"/>
</dbReference>
<evidence type="ECO:0000313" key="9">
    <source>
        <dbReference type="RefSeq" id="XP_033577207.1"/>
    </source>
</evidence>
<dbReference type="GeneID" id="54455137"/>
<dbReference type="GO" id="GO:0006511">
    <property type="term" value="P:ubiquitin-dependent protein catabolic process"/>
    <property type="evidence" value="ECO:0007669"/>
    <property type="project" value="TreeGrafter"/>
</dbReference>
<reference evidence="9" key="2">
    <citation type="submission" date="2020-04" db="EMBL/GenBank/DDBJ databases">
        <authorList>
            <consortium name="NCBI Genome Project"/>
        </authorList>
    </citation>
    <scope>NUCLEOTIDE SEQUENCE</scope>
    <source>
        <strain evidence="9">CBS 304.34</strain>
    </source>
</reference>
<dbReference type="GO" id="GO:0061630">
    <property type="term" value="F:ubiquitin protein ligase activity"/>
    <property type="evidence" value="ECO:0007669"/>
    <property type="project" value="TreeGrafter"/>
</dbReference>
<sequence length="529" mass="59097">MSGLPTHDQAPGRAPRPSTTAPSTSAGAAPGHEMPVWMTPEQHQLLQPQYSGRSNSSQPQRFGRPTAYAPPAHPTPLDFLAMSGHQPPFPPPNFPYPDSYRPSMFLPPNYPQAPHNDGFYPFGLPHPQYALPHFAPSPFMTPEHDLSRPPASRDGYDRGNSAGSQNAQNWNLRERARSNSQRSNTGTPDDRRHNVSDEARSRFSSHRYSNLTRHSRPSLPPATSEEPNSRADSRELAMQRRREMTRLRRDSEDLDATSPRQRHVSMGGVPTPQSQRQDQLSGLELFSSDSSEDSLDFDGILRRGISSRREELERMRRDIGRLDAMRDRDIGGLDALRERRGILAARQRAAADPPTISEAQISSFKSGLKRMVLSDLPEGADTECEICVKEYSQKSVTACEDEEVAVELPCKHVFGEDCLNNWCNTCKIEKRSITCPKCRKVLVEPPPRFASRGRLPIRYGANPPPSTAADWIRHLDNEENNHLRIALPPRTIERLRTNLTALGDAPVGVVRLEGMLVEAVGEAMAQGRR</sequence>
<keyword evidence="1" id="KW-0479">Metal-binding</keyword>
<evidence type="ECO:0000256" key="5">
    <source>
        <dbReference type="SAM" id="MobiDB-lite"/>
    </source>
</evidence>
<dbReference type="GO" id="GO:0008270">
    <property type="term" value="F:zinc ion binding"/>
    <property type="evidence" value="ECO:0007669"/>
    <property type="project" value="UniProtKB-KW"/>
</dbReference>
<keyword evidence="2 4" id="KW-0863">Zinc-finger</keyword>
<evidence type="ECO:0000313" key="7">
    <source>
        <dbReference type="EMBL" id="KAF2810243.1"/>
    </source>
</evidence>
<name>A0A6A6YNT5_9PEZI</name>
<evidence type="ECO:0000256" key="3">
    <source>
        <dbReference type="ARBA" id="ARBA00022833"/>
    </source>
</evidence>
<dbReference type="EMBL" id="MU003700">
    <property type="protein sequence ID" value="KAF2810243.1"/>
    <property type="molecule type" value="Genomic_DNA"/>
</dbReference>
<dbReference type="InterPro" id="IPR051834">
    <property type="entry name" value="RING_finger_E3_ligase"/>
</dbReference>
<feature type="compositionally biased region" description="Basic and acidic residues" evidence="5">
    <location>
        <begin position="188"/>
        <end position="201"/>
    </location>
</feature>
<dbReference type="AlphaFoldDB" id="A0A6A6YNT5"/>
<evidence type="ECO:0000256" key="1">
    <source>
        <dbReference type="ARBA" id="ARBA00022723"/>
    </source>
</evidence>
<dbReference type="SUPFAM" id="SSF57850">
    <property type="entry name" value="RING/U-box"/>
    <property type="match status" value="1"/>
</dbReference>
<keyword evidence="3" id="KW-0862">Zinc</keyword>
<dbReference type="GO" id="GO:0005634">
    <property type="term" value="C:nucleus"/>
    <property type="evidence" value="ECO:0007669"/>
    <property type="project" value="TreeGrafter"/>
</dbReference>